<dbReference type="Proteomes" id="UP000255529">
    <property type="component" value="Unassembled WGS sequence"/>
</dbReference>
<dbReference type="AlphaFoldDB" id="A0A380AHV7"/>
<dbReference type="EMBL" id="UGYN01000002">
    <property type="protein sequence ID" value="SUI80549.1"/>
    <property type="molecule type" value="Genomic_DNA"/>
</dbReference>
<reference evidence="1 2" key="1">
    <citation type="submission" date="2018-06" db="EMBL/GenBank/DDBJ databases">
        <authorList>
            <consortium name="Pathogen Informatics"/>
            <person name="Doyle S."/>
        </authorList>
    </citation>
    <scope>NUCLEOTIDE SEQUENCE [LARGE SCALE GENOMIC DNA]</scope>
    <source>
        <strain evidence="1 2">NCTC11544</strain>
    </source>
</reference>
<protein>
    <submittedName>
        <fullName evidence="1">Uncharacterized protein</fullName>
    </submittedName>
</protein>
<proteinExistence type="predicted"/>
<gene>
    <name evidence="1" type="ORF">NCTC11544_04183</name>
</gene>
<sequence>MKQETKKLVSGIGTNDLANDIEKQQEIGLTPELYEESTKAWNNRLNAQKKGRATVCEAWQLHSNFARWWLETHIEDWCIDKDWLTGGKEYSPSNCVWIPPKINTLMNDGRKKNNGLPMGVSIQRNKYKDKVYEYYKAQCSVDGVQEAKNFKNQHEAHRQWQQWKIQEIDNVLREYSFDYRIDGRVIQKTNQSSR</sequence>
<organism evidence="1 2">
    <name type="scientific">Serratia quinivorans</name>
    <dbReference type="NCBI Taxonomy" id="137545"/>
    <lineage>
        <taxon>Bacteria</taxon>
        <taxon>Pseudomonadati</taxon>
        <taxon>Pseudomonadota</taxon>
        <taxon>Gammaproteobacteria</taxon>
        <taxon>Enterobacterales</taxon>
        <taxon>Yersiniaceae</taxon>
        <taxon>Serratia</taxon>
    </lineage>
</organism>
<name>A0A380AHV7_9GAMM</name>
<evidence type="ECO:0000313" key="1">
    <source>
        <dbReference type="EMBL" id="SUI80549.1"/>
    </source>
</evidence>
<accession>A0A380AHV7</accession>
<evidence type="ECO:0000313" key="2">
    <source>
        <dbReference type="Proteomes" id="UP000255529"/>
    </source>
</evidence>